<dbReference type="RefSeq" id="WP_379863459.1">
    <property type="nucleotide sequence ID" value="NZ_JBHTBW010000006.1"/>
</dbReference>
<proteinExistence type="predicted"/>
<keyword evidence="2" id="KW-1185">Reference proteome</keyword>
<evidence type="ECO:0000313" key="1">
    <source>
        <dbReference type="EMBL" id="MFC7440238.1"/>
    </source>
</evidence>
<name>A0ABW2RGX6_9BACL</name>
<reference evidence="2" key="1">
    <citation type="journal article" date="2019" name="Int. J. Syst. Evol. Microbiol.">
        <title>The Global Catalogue of Microorganisms (GCM) 10K type strain sequencing project: providing services to taxonomists for standard genome sequencing and annotation.</title>
        <authorList>
            <consortium name="The Broad Institute Genomics Platform"/>
            <consortium name="The Broad Institute Genome Sequencing Center for Infectious Disease"/>
            <person name="Wu L."/>
            <person name="Ma J."/>
        </authorList>
    </citation>
    <scope>NUCLEOTIDE SEQUENCE [LARGE SCALE GENOMIC DNA]</scope>
    <source>
        <strain evidence="2">CGMCC 1.12942</strain>
    </source>
</reference>
<evidence type="ECO:0000313" key="2">
    <source>
        <dbReference type="Proteomes" id="UP001596500"/>
    </source>
</evidence>
<dbReference type="Proteomes" id="UP001596500">
    <property type="component" value="Unassembled WGS sequence"/>
</dbReference>
<gene>
    <name evidence="1" type="ORF">ACFQNG_03540</name>
</gene>
<dbReference type="EMBL" id="JBHTBW010000006">
    <property type="protein sequence ID" value="MFC7440238.1"/>
    <property type="molecule type" value="Genomic_DNA"/>
</dbReference>
<accession>A0ABW2RGX6</accession>
<sequence length="95" mass="11271">MEERKARIREQAKRYHAQFKGRDEMEEYAGNTRACCEYCDKDVKPWEIHIVTSADKERWACRTCVEKEGLTLSESEQAIHFEAVRLASKWIYIRG</sequence>
<protein>
    <submittedName>
        <fullName evidence="1">Uncharacterized protein</fullName>
    </submittedName>
</protein>
<comment type="caution">
    <text evidence="1">The sequence shown here is derived from an EMBL/GenBank/DDBJ whole genome shotgun (WGS) entry which is preliminary data.</text>
</comment>
<organism evidence="1 2">
    <name type="scientific">Laceyella putida</name>
    <dbReference type="NCBI Taxonomy" id="110101"/>
    <lineage>
        <taxon>Bacteria</taxon>
        <taxon>Bacillati</taxon>
        <taxon>Bacillota</taxon>
        <taxon>Bacilli</taxon>
        <taxon>Bacillales</taxon>
        <taxon>Thermoactinomycetaceae</taxon>
        <taxon>Laceyella</taxon>
    </lineage>
</organism>